<evidence type="ECO:0000256" key="1">
    <source>
        <dbReference type="SAM" id="Phobius"/>
    </source>
</evidence>
<reference evidence="2" key="1">
    <citation type="journal article" date="2015" name="Nature">
        <title>Complex archaea that bridge the gap between prokaryotes and eukaryotes.</title>
        <authorList>
            <person name="Spang A."/>
            <person name="Saw J.H."/>
            <person name="Jorgensen S.L."/>
            <person name="Zaremba-Niedzwiedzka K."/>
            <person name="Martijn J."/>
            <person name="Lind A.E."/>
            <person name="van Eijk R."/>
            <person name="Schleper C."/>
            <person name="Guy L."/>
            <person name="Ettema T.J."/>
        </authorList>
    </citation>
    <scope>NUCLEOTIDE SEQUENCE</scope>
</reference>
<feature type="transmembrane region" description="Helical" evidence="1">
    <location>
        <begin position="20"/>
        <end position="40"/>
    </location>
</feature>
<name>A0A0F9CPC9_9ZZZZ</name>
<evidence type="ECO:0000313" key="2">
    <source>
        <dbReference type="EMBL" id="KKL51228.1"/>
    </source>
</evidence>
<dbReference type="EMBL" id="LAZR01032322">
    <property type="protein sequence ID" value="KKL51228.1"/>
    <property type="molecule type" value="Genomic_DNA"/>
</dbReference>
<organism evidence="2">
    <name type="scientific">marine sediment metagenome</name>
    <dbReference type="NCBI Taxonomy" id="412755"/>
    <lineage>
        <taxon>unclassified sequences</taxon>
        <taxon>metagenomes</taxon>
        <taxon>ecological metagenomes</taxon>
    </lineage>
</organism>
<keyword evidence="1" id="KW-1133">Transmembrane helix</keyword>
<keyword evidence="1" id="KW-0472">Membrane</keyword>
<dbReference type="AlphaFoldDB" id="A0A0F9CPC9"/>
<protein>
    <submittedName>
        <fullName evidence="2">Uncharacterized protein</fullName>
    </submittedName>
</protein>
<gene>
    <name evidence="2" type="ORF">LCGC14_2297560</name>
</gene>
<sequence length="47" mass="5640">MKKENKLEWFKNFAEKHPVLSTVLVIMGFKTFAPIIRRFINKLMNDD</sequence>
<accession>A0A0F9CPC9</accession>
<comment type="caution">
    <text evidence="2">The sequence shown here is derived from an EMBL/GenBank/DDBJ whole genome shotgun (WGS) entry which is preliminary data.</text>
</comment>
<keyword evidence="1" id="KW-0812">Transmembrane</keyword>
<proteinExistence type="predicted"/>